<dbReference type="EMBL" id="AGWL01000008">
    <property type="protein sequence ID" value="EKU94709.1"/>
    <property type="molecule type" value="Genomic_DNA"/>
</dbReference>
<dbReference type="PANTHER" id="PTHR42307:SF2">
    <property type="entry name" value="PUP DEAMIDASE_DEPUPYLASE"/>
    <property type="match status" value="1"/>
</dbReference>
<dbReference type="PANTHER" id="PTHR42307">
    <property type="entry name" value="PUP DEAMIDASE/DEPUPYLASE"/>
    <property type="match status" value="1"/>
</dbReference>
<dbReference type="Proteomes" id="UP000009888">
    <property type="component" value="Unassembled WGS sequence"/>
</dbReference>
<dbReference type="eggNOG" id="COG4122">
    <property type="taxonomic scope" value="Bacteria"/>
</dbReference>
<dbReference type="PATRIC" id="fig|883066.3.peg.1718"/>
<reference evidence="1 2" key="1">
    <citation type="submission" date="2012-09" db="EMBL/GenBank/DDBJ databases">
        <title>The Genome Sequence of Actinobaculum massiliae ACS-171-V-COL2.</title>
        <authorList>
            <consortium name="The Broad Institute Genome Sequencing Platform"/>
            <person name="Earl A."/>
            <person name="Ward D."/>
            <person name="Feldgarden M."/>
            <person name="Gevers D."/>
            <person name="Saerens B."/>
            <person name="Vaneechoutte M."/>
            <person name="Walker B."/>
            <person name="Young S.K."/>
            <person name="Zeng Q."/>
            <person name="Gargeya S."/>
            <person name="Fitzgerald M."/>
            <person name="Haas B."/>
            <person name="Abouelleil A."/>
            <person name="Alvarado L."/>
            <person name="Arachchi H.M."/>
            <person name="Berlin A."/>
            <person name="Chapman S.B."/>
            <person name="Goldberg J."/>
            <person name="Griggs A."/>
            <person name="Gujja S."/>
            <person name="Hansen M."/>
            <person name="Howarth C."/>
            <person name="Imamovic A."/>
            <person name="Larimer J."/>
            <person name="McCowen C."/>
            <person name="Montmayeur A."/>
            <person name="Murphy C."/>
            <person name="Neiman D."/>
            <person name="Pearson M."/>
            <person name="Priest M."/>
            <person name="Roberts A."/>
            <person name="Saif S."/>
            <person name="Shea T."/>
            <person name="Sisk P."/>
            <person name="Sykes S."/>
            <person name="Wortman J."/>
            <person name="Nusbaum C."/>
            <person name="Birren B."/>
        </authorList>
    </citation>
    <scope>NUCLEOTIDE SEQUENCE [LARGE SCALE GENOMIC DNA]</scope>
    <source>
        <strain evidence="2">ACS-171-V-Col2</strain>
    </source>
</reference>
<organism evidence="1 2">
    <name type="scientific">Actinobaculum massiliense ACS-171-V-Col2</name>
    <dbReference type="NCBI Taxonomy" id="883066"/>
    <lineage>
        <taxon>Bacteria</taxon>
        <taxon>Bacillati</taxon>
        <taxon>Actinomycetota</taxon>
        <taxon>Actinomycetes</taxon>
        <taxon>Actinomycetales</taxon>
        <taxon>Actinomycetaceae</taxon>
        <taxon>Actinobaculum</taxon>
    </lineage>
</organism>
<dbReference type="GO" id="GO:0019941">
    <property type="term" value="P:modification-dependent protein catabolic process"/>
    <property type="evidence" value="ECO:0007669"/>
    <property type="project" value="InterPro"/>
</dbReference>
<name>K9EBR4_9ACTO</name>
<accession>K9EBR4</accession>
<dbReference type="GO" id="GO:0010498">
    <property type="term" value="P:proteasomal protein catabolic process"/>
    <property type="evidence" value="ECO:0007669"/>
    <property type="project" value="InterPro"/>
</dbReference>
<dbReference type="GO" id="GO:0005524">
    <property type="term" value="F:ATP binding"/>
    <property type="evidence" value="ECO:0007669"/>
    <property type="project" value="TreeGrafter"/>
</dbReference>
<proteinExistence type="predicted"/>
<comment type="caution">
    <text evidence="1">The sequence shown here is derived from an EMBL/GenBank/DDBJ whole genome shotgun (WGS) entry which is preliminary data.</text>
</comment>
<sequence>MISARRIMGIETEYAAIDRANPGCDPEKLATDLLYAYAEEAARLGLPTTTHVPAPVGRELLPGAGCRFDYSGELPEADARGFLEENLPEEARTNEELGAVLTGSSTRWVQRLSKFSAHFYRGSATHAVNGGRLYTDHSHPEYASPETTNPCDCATWDRAGDLILLRAARALNSKGPNHNVVIFKNNVDGKGQAWGAHESYELRRDVDWQLVTDALIPFLTTRQIYCGSGRVGIGTRSEEAGFQMFQRADFVEREVSLFTTRERPIVNTRDEPHADPQVRRRLHIITADSLISGIASMLRLGTLACLLSLLENYPDEVAELSEELRLENPVEAIRVISRDLDLKAKLPLRSGEAATALEIQRRFLDLAREHAQGTDAETEEILQLWEEALDALSTGTAQAVSYVEWCAKYEILNRMRQKFRCGWDDPRIRAADLQFASIDPASSLGLALERSGTLRKVLDSAAITKAEFNAPNDTRAGGRAALLEKYQDLIWGASWTSVVADIGRESYLRVSLLDPYHPTRAEVEAAIKGSGSVVETLQNLGIEIPEDSKKLSWYEGVYEQEERDKQGKKDE</sequence>
<dbReference type="GO" id="GO:0000502">
    <property type="term" value="C:proteasome complex"/>
    <property type="evidence" value="ECO:0007669"/>
    <property type="project" value="UniProtKB-KW"/>
</dbReference>
<dbReference type="HOGENOM" id="CLU_040524_1_0_11"/>
<dbReference type="STRING" id="202789.GCA_001457435_00448"/>
<dbReference type="InterPro" id="IPR004347">
    <property type="entry name" value="Pup_ligase/deamidase"/>
</dbReference>
<protein>
    <submittedName>
        <fullName evidence="1">Proteasome accessory factor PafA2</fullName>
    </submittedName>
</protein>
<evidence type="ECO:0000313" key="2">
    <source>
        <dbReference type="Proteomes" id="UP000009888"/>
    </source>
</evidence>
<evidence type="ECO:0000313" key="1">
    <source>
        <dbReference type="EMBL" id="EKU94709.1"/>
    </source>
</evidence>
<dbReference type="RefSeq" id="WP_007001861.1">
    <property type="nucleotide sequence ID" value="NZ_JH992956.1"/>
</dbReference>
<keyword evidence="2" id="KW-1185">Reference proteome</keyword>
<dbReference type="AlphaFoldDB" id="K9EBR4"/>
<dbReference type="Pfam" id="PF03136">
    <property type="entry name" value="Pup_ligase"/>
    <property type="match status" value="1"/>
</dbReference>
<dbReference type="GO" id="GO:0070490">
    <property type="term" value="P:protein pupylation"/>
    <property type="evidence" value="ECO:0007669"/>
    <property type="project" value="TreeGrafter"/>
</dbReference>
<gene>
    <name evidence="1" type="ORF">HMPREF9233_01656</name>
</gene>
<keyword evidence="1" id="KW-0647">Proteasome</keyword>